<organism evidence="2 3">
    <name type="scientific">Trichinella patagoniensis</name>
    <dbReference type="NCBI Taxonomy" id="990121"/>
    <lineage>
        <taxon>Eukaryota</taxon>
        <taxon>Metazoa</taxon>
        <taxon>Ecdysozoa</taxon>
        <taxon>Nematoda</taxon>
        <taxon>Enoplea</taxon>
        <taxon>Dorylaimia</taxon>
        <taxon>Trichinellida</taxon>
        <taxon>Trichinellidae</taxon>
        <taxon>Trichinella</taxon>
    </lineage>
</organism>
<dbReference type="EMBL" id="JYDQ01000147">
    <property type="protein sequence ID" value="KRY13103.1"/>
    <property type="molecule type" value="Genomic_DNA"/>
</dbReference>
<keyword evidence="1" id="KW-0732">Signal</keyword>
<dbReference type="Proteomes" id="UP000054783">
    <property type="component" value="Unassembled WGS sequence"/>
</dbReference>
<feature type="signal peptide" evidence="1">
    <location>
        <begin position="1"/>
        <end position="24"/>
    </location>
</feature>
<dbReference type="AlphaFoldDB" id="A0A0V0ZL05"/>
<accession>A0A0V0ZL05</accession>
<name>A0A0V0ZL05_9BILA</name>
<keyword evidence="3" id="KW-1185">Reference proteome</keyword>
<evidence type="ECO:0000256" key="1">
    <source>
        <dbReference type="SAM" id="SignalP"/>
    </source>
</evidence>
<proteinExistence type="predicted"/>
<evidence type="ECO:0000313" key="2">
    <source>
        <dbReference type="EMBL" id="KRY13103.1"/>
    </source>
</evidence>
<evidence type="ECO:0000313" key="3">
    <source>
        <dbReference type="Proteomes" id="UP000054783"/>
    </source>
</evidence>
<protein>
    <submittedName>
        <fullName evidence="2">Uncharacterized protein</fullName>
    </submittedName>
</protein>
<feature type="chain" id="PRO_5006873804" evidence="1">
    <location>
        <begin position="25"/>
        <end position="61"/>
    </location>
</feature>
<sequence>MFYFNWQWKRLLVRIPLKVDMVVCALLQSAPTGNPEYASPRVLSELIFLCWLTSRYEEWNK</sequence>
<comment type="caution">
    <text evidence="2">The sequence shown here is derived from an EMBL/GenBank/DDBJ whole genome shotgun (WGS) entry which is preliminary data.</text>
</comment>
<reference evidence="2 3" key="1">
    <citation type="submission" date="2015-01" db="EMBL/GenBank/DDBJ databases">
        <title>Evolution of Trichinella species and genotypes.</title>
        <authorList>
            <person name="Korhonen P.K."/>
            <person name="Edoardo P."/>
            <person name="Giuseppe L.R."/>
            <person name="Gasser R.B."/>
        </authorList>
    </citation>
    <scope>NUCLEOTIDE SEQUENCE [LARGE SCALE GENOMIC DNA]</scope>
    <source>
        <strain evidence="2">ISS2496</strain>
    </source>
</reference>
<dbReference type="OrthoDB" id="5920748at2759"/>
<gene>
    <name evidence="2" type="ORF">T12_11814</name>
</gene>